<sequence length="269" mass="26855">MLATGHIDLFSVIAAAAVVLQCAISNNGEGPDPQASGGQALAALTWHDAVVELGEAAALAAAALPKEWAAALEAGKAPETLEARKLAGAGGAAAAAAVTEEVNVAAERAAAGPAAAAITAAAAGGRTQARVPFDLRLLLEVLNCGGEDVRGAVRTAAAVKSPAGQGVCAAGRQQQPAQQDMPPPPPPQQQQQQQQQQQLQQQQSHTAAQAAVRWQHSAEHMEAAAASAAGAAGPLTGSPAAALLPLDAAVRGCVKITQSVYVPELELDA</sequence>
<comment type="caution">
    <text evidence="3">The sequence shown here is derived from an EMBL/GenBank/DDBJ whole genome shotgun (WGS) entry which is preliminary data.</text>
</comment>
<evidence type="ECO:0000313" key="3">
    <source>
        <dbReference type="EMBL" id="KAG2450397.1"/>
    </source>
</evidence>
<feature type="compositionally biased region" description="Low complexity" evidence="1">
    <location>
        <begin position="189"/>
        <end position="203"/>
    </location>
</feature>
<dbReference type="AlphaFoldDB" id="A0A836B800"/>
<evidence type="ECO:0000256" key="1">
    <source>
        <dbReference type="SAM" id="MobiDB-lite"/>
    </source>
</evidence>
<dbReference type="EMBL" id="JAEHOD010000011">
    <property type="protein sequence ID" value="KAG2450397.1"/>
    <property type="molecule type" value="Genomic_DNA"/>
</dbReference>
<evidence type="ECO:0000256" key="2">
    <source>
        <dbReference type="SAM" id="SignalP"/>
    </source>
</evidence>
<organism evidence="3 4">
    <name type="scientific">Chlamydomonas schloesseri</name>
    <dbReference type="NCBI Taxonomy" id="2026947"/>
    <lineage>
        <taxon>Eukaryota</taxon>
        <taxon>Viridiplantae</taxon>
        <taxon>Chlorophyta</taxon>
        <taxon>core chlorophytes</taxon>
        <taxon>Chlorophyceae</taxon>
        <taxon>CS clade</taxon>
        <taxon>Chlamydomonadales</taxon>
        <taxon>Chlamydomonadaceae</taxon>
        <taxon>Chlamydomonas</taxon>
    </lineage>
</organism>
<feature type="chain" id="PRO_5032837117" evidence="2">
    <location>
        <begin position="18"/>
        <end position="269"/>
    </location>
</feature>
<accession>A0A836B800</accession>
<name>A0A836B800_9CHLO</name>
<keyword evidence="4" id="KW-1185">Reference proteome</keyword>
<keyword evidence="2" id="KW-0732">Signal</keyword>
<feature type="signal peptide" evidence="2">
    <location>
        <begin position="1"/>
        <end position="17"/>
    </location>
</feature>
<evidence type="ECO:0000313" key="4">
    <source>
        <dbReference type="Proteomes" id="UP000613740"/>
    </source>
</evidence>
<gene>
    <name evidence="3" type="ORF">HYH02_004900</name>
</gene>
<reference evidence="3" key="1">
    <citation type="journal article" date="2020" name="bioRxiv">
        <title>Comparative genomics of Chlamydomonas.</title>
        <authorList>
            <person name="Craig R.J."/>
            <person name="Hasan A.R."/>
            <person name="Ness R.W."/>
            <person name="Keightley P.D."/>
        </authorList>
    </citation>
    <scope>NUCLEOTIDE SEQUENCE</scope>
    <source>
        <strain evidence="3">CCAP 11/173</strain>
    </source>
</reference>
<feature type="region of interest" description="Disordered" evidence="1">
    <location>
        <begin position="167"/>
        <end position="209"/>
    </location>
</feature>
<protein>
    <submittedName>
        <fullName evidence="3">Uncharacterized protein</fullName>
    </submittedName>
</protein>
<proteinExistence type="predicted"/>
<dbReference type="Proteomes" id="UP000613740">
    <property type="component" value="Unassembled WGS sequence"/>
</dbReference>